<feature type="signal peptide" evidence="2">
    <location>
        <begin position="1"/>
        <end position="24"/>
    </location>
</feature>
<dbReference type="InterPro" id="IPR037291">
    <property type="entry name" value="DUF4139"/>
</dbReference>
<dbReference type="EMBL" id="MLCA01000006">
    <property type="protein sequence ID" value="MEE7491290.1"/>
    <property type="molecule type" value="Genomic_DNA"/>
</dbReference>
<dbReference type="Proteomes" id="UP001355206">
    <property type="component" value="Unassembled WGS sequence"/>
</dbReference>
<evidence type="ECO:0000313" key="5">
    <source>
        <dbReference type="Proteomes" id="UP001355206"/>
    </source>
</evidence>
<protein>
    <recommendedName>
        <fullName evidence="3">DUF4139 domain-containing protein</fullName>
    </recommendedName>
</protein>
<dbReference type="PANTHER" id="PTHR38075">
    <property type="entry name" value="DUF4139 DOMAIN-CONTAINING PROTEIN"/>
    <property type="match status" value="1"/>
</dbReference>
<organism evidence="4 5">
    <name type="scientific">Methylobacterium oryzae</name>
    <dbReference type="NCBI Taxonomy" id="334852"/>
    <lineage>
        <taxon>Bacteria</taxon>
        <taxon>Pseudomonadati</taxon>
        <taxon>Pseudomonadota</taxon>
        <taxon>Alphaproteobacteria</taxon>
        <taxon>Hyphomicrobiales</taxon>
        <taxon>Methylobacteriaceae</taxon>
        <taxon>Methylobacterium</taxon>
    </lineage>
</organism>
<reference evidence="4 5" key="1">
    <citation type="journal article" date="2012" name="Genet. Mol. Biol.">
        <title>Analysis of 16S rRNA and mxaF genes revealing insights into Methylobacterium niche-specific plant association.</title>
        <authorList>
            <person name="Dourado M.N."/>
            <person name="Andreote F.D."/>
            <person name="Dini-Andreote F."/>
            <person name="Conti R."/>
            <person name="Araujo J.M."/>
            <person name="Araujo W.L."/>
        </authorList>
    </citation>
    <scope>NUCLEOTIDE SEQUENCE [LARGE SCALE GENOMIC DNA]</scope>
    <source>
        <strain evidence="4 5">TC3-10</strain>
    </source>
</reference>
<evidence type="ECO:0000313" key="4">
    <source>
        <dbReference type="EMBL" id="MEE7491290.1"/>
    </source>
</evidence>
<keyword evidence="5" id="KW-1185">Reference proteome</keyword>
<evidence type="ECO:0000256" key="2">
    <source>
        <dbReference type="SAM" id="SignalP"/>
    </source>
</evidence>
<feature type="coiled-coil region" evidence="1">
    <location>
        <begin position="577"/>
        <end position="611"/>
    </location>
</feature>
<evidence type="ECO:0000259" key="3">
    <source>
        <dbReference type="Pfam" id="PF13598"/>
    </source>
</evidence>
<dbReference type="PANTHER" id="PTHR38075:SF1">
    <property type="entry name" value="DUF4139 DOMAIN-CONTAINING PROTEIN"/>
    <property type="match status" value="1"/>
</dbReference>
<feature type="chain" id="PRO_5046080741" description="DUF4139 domain-containing protein" evidence="2">
    <location>
        <begin position="25"/>
        <end position="664"/>
    </location>
</feature>
<keyword evidence="2" id="KW-0732">Signal</keyword>
<accession>A0ABU7TN89</accession>
<name>A0ABU7TN89_9HYPH</name>
<gene>
    <name evidence="4" type="ORF">MOTC310_12780</name>
</gene>
<feature type="domain" description="DUF4139" evidence="3">
    <location>
        <begin position="212"/>
        <end position="389"/>
    </location>
</feature>
<dbReference type="Pfam" id="PF13598">
    <property type="entry name" value="DUF4139"/>
    <property type="match status" value="1"/>
</dbReference>
<sequence>MVTSHVVWAGVLLCMVAAAPPLMAASSGGIRAVTLSSGGLAEVTQVHPVDGDATIGLDARSEQIDDILKSLVVRDPVGTVGALRLDGVDRADETLRTMPFTADDLSAPARLLGKLQGVPIRIQSSGRTLEGRVLGVSERNAGTETGEVAILTVLTGAGMLESVPIEDGASVTIQDPAMAAKIAEAIAATGRAKVGDAHRVEIDVSGRGQREVRLTYVVAAPVWKTSYRIVDGGDGRANLQAWAIIENALGADWTGVDVTLSSGSPVALLQRLHRRYWRKRPEAPVMVEDVGMPDLDPGTVASKSVARLRAPAPAAAPLPAPMARMDTHDSRMEAAEPSYDAAAATVGAAASEGDVAANFTLPHPVDLRAGGTLSVPFLDTEIEAERVALWKSGQGVHPIAALRIRNSSGATLPAGLITLYDRKSGYLGDARLPATSVGEQRLASFALDRKVAVQAETAPSEALTKITMVDGVARATVIAREVTTYTIKGAPDAARSVIIEHPRRDGWTLTASARESETPTAYRLKVAVPAGGTAETRAVLERVRVDAYDLVDADAALLVRWASLATDPELGGKLKTLSQARAEVAAATRTVEEIDERAAKVQAEQERIRSNLGAVPKDSELARRYLTRMGAQEDELAKLDAARAQAEDGLKASQARIRSLIATL</sequence>
<proteinExistence type="predicted"/>
<keyword evidence="1" id="KW-0175">Coiled coil</keyword>
<evidence type="ECO:0000256" key="1">
    <source>
        <dbReference type="SAM" id="Coils"/>
    </source>
</evidence>
<comment type="caution">
    <text evidence="4">The sequence shown here is derived from an EMBL/GenBank/DDBJ whole genome shotgun (WGS) entry which is preliminary data.</text>
</comment>